<dbReference type="InterPro" id="IPR006592">
    <property type="entry name" value="RNA_pol_N"/>
</dbReference>
<dbReference type="Gene3D" id="2.40.40.20">
    <property type="match status" value="1"/>
</dbReference>
<comment type="function">
    <text evidence="6">DNA-dependent RNA polymerase catalyzes the transcription of DNA into RNA using the four ribonucleoside triphosphates as substrates.</text>
</comment>
<dbReference type="SMART" id="SM00663">
    <property type="entry name" value="RPOLA_N"/>
    <property type="match status" value="1"/>
</dbReference>
<evidence type="ECO:0000256" key="1">
    <source>
        <dbReference type="ARBA" id="ARBA00006460"/>
    </source>
</evidence>
<evidence type="ECO:0000256" key="6">
    <source>
        <dbReference type="RuleBase" id="RU004279"/>
    </source>
</evidence>
<evidence type="ECO:0000256" key="2">
    <source>
        <dbReference type="ARBA" id="ARBA00022478"/>
    </source>
</evidence>
<proteinExistence type="inferred from homology"/>
<dbReference type="EMBL" id="MN448266">
    <property type="protein sequence ID" value="QFG73582.1"/>
    <property type="molecule type" value="Genomic_DNA"/>
</dbReference>
<dbReference type="InterPro" id="IPR000722">
    <property type="entry name" value="RNA_pol_asu"/>
</dbReference>
<dbReference type="Pfam" id="PF04992">
    <property type="entry name" value="RNA_pol_Rpb1_6"/>
    <property type="match status" value="1"/>
</dbReference>
<dbReference type="InterPro" id="IPR007083">
    <property type="entry name" value="RNA_pol_Rpb1_4"/>
</dbReference>
<name>A0A5J6VH24_9VIRU</name>
<dbReference type="SUPFAM" id="SSF64484">
    <property type="entry name" value="beta and beta-prime subunits of DNA dependent RNA-polymerase"/>
    <property type="match status" value="1"/>
</dbReference>
<dbReference type="FunFam" id="2.40.40.20:FF:000019">
    <property type="entry name" value="DNA-directed RNA polymerase II subunit RPB1"/>
    <property type="match status" value="1"/>
</dbReference>
<dbReference type="GO" id="GO:0003677">
    <property type="term" value="F:DNA binding"/>
    <property type="evidence" value="ECO:0007669"/>
    <property type="project" value="InterPro"/>
</dbReference>
<dbReference type="InterPro" id="IPR045867">
    <property type="entry name" value="DNA-dir_RpoC_beta_prime"/>
</dbReference>
<dbReference type="InterPro" id="IPR038120">
    <property type="entry name" value="Rpb1_funnel_sf"/>
</dbReference>
<keyword evidence="2 6" id="KW-0240">DNA-directed RNA polymerase</keyword>
<keyword evidence="3 6" id="KW-0808">Transferase</keyword>
<dbReference type="InterPro" id="IPR007075">
    <property type="entry name" value="RNA_pol_Rpb1_6"/>
</dbReference>
<protein>
    <recommendedName>
        <fullName evidence="6">DNA-directed RNA polymerase subunit</fullName>
        <ecNumber evidence="6">2.7.7.6</ecNumber>
    </recommendedName>
</protein>
<evidence type="ECO:0000313" key="9">
    <source>
        <dbReference type="EMBL" id="QFG73582.1"/>
    </source>
</evidence>
<dbReference type="Pfam" id="PF04998">
    <property type="entry name" value="RNA_pol_Rpb1_5"/>
    <property type="match status" value="1"/>
</dbReference>
<dbReference type="Gene3D" id="1.10.150.390">
    <property type="match status" value="1"/>
</dbReference>
<sequence>MVPSYGNSLPIKLVQFDILGNDQVKKCSVIDGEQGIMHSETYENNEPKPYGLLDSRLGVTDPEKECSTCRQDYHMCPGHWGHHKFERTIYHFGFLDYVKKILACVCHSTCKPLITADDPILKHLSPRNMNRFKEFKKLCTFVKVSPYTSTPVPKITQQIKNGSIQLVAEIITSSDTEDQDNMEVMADGKKKIKRIITATDAFNILNNISRDDCMRMGITDPGRMLLNVMPVPPIAIRPSNRGNFLAGGAREDSLTHKLADIIKYTNKLRKDISKPTKFTEVFFGLTQWNHATYYDNESSMLPHSNLKSGGMPSKSVTSRFKGGKQGRIRGNLQGKRVNYSGRTVITSDPNNALDEIGVPVQIAMIVTIAEDVTPNNIHELTRLVRNGCDVYPGAKQVIKFPLNNPNRARVINLKFKKDIELEYGWIVHRHLRDGDIVLLNRQPSLHKMSMMGHKVKVINDTRLKTLRLNVSATSPYNADFDGDEMNIFVPQSEQAQIELHALANVKNHIISPANSSPIISLVQDSLVGGYRLTLPDVSVDWKDAMNLLSNTTVANDLMYGNTEIKKNITLTGQELFSYLIKERIHMKGKNKIGLPFNVVNGKIDDNCILTKNELGAKRNNLAHKIFNAYGPVATRDFLDDSQRMLNMWLMSYNGSSLGLEDTILPMKTRQYIVDVLKSKTEYVNQLVTKMENNNFLFDEAIFEDIIYSELDKASMELAKHVVITSNNTNNMYVQISSGAKGTDGNFGQMTACVGSQSMGHEGSARIKKALNSRTMVGYCKNDDSAPARGFIASSYIEGLRGDEFFFHNMAGRIGLIDTAIKTAESGYLQRKLVKGAEDVKITYDSLVRNSLEGIVSIVYGDTGFDSTRLIDVHLNIIKMSNKELQDEFVFTASECKKHKISKQLNETIKTKMFKYRDNLRTYQQRSLLQYDVMDTNYTIPFDITRVIGYHKTKQSNTKNKKALKNSKEQLTAEFIWMTLGDLISPIETTLMALSHTQQEDTTSVKYRDQHLHKMIFKCTLVEYLGPKPILFKHKLLKSQFLDIIQEIKESFNKAVIQPGEMVGVLAAQSIGEPSTQMTLNTFHQAGKRTTGMMGIPRIKEIVHFSKKIKTPFTTIYLDESVRYDRAKVLDIAASLNYTTIRQVAQNVEIYYSQDVTSPDSPHQKDGMSMNVNEYMYVGLDKKKTDLMYMPLLIRIELDPAQMVDCNISTLDVKRQFVNNWNKKFSDKKALKKKERDLDKMVQYVCVLSNNDNSNQPCVHIRFDMVDYNQEVFVEFMELILDTFKLKGLDSLGKVEEVQQDNLITVAKDGSLEMKKEYVIMVNGSDLQSMHSIPHIDIKRTNTNDLFSIYKTFGVEAVRSAIIKEILKTFNGTSYIRHVSLLADVMTQLGIIMPVNRYGLTKLDTDPLCRASFEMTIEQLTQAAVFNETDYMNTVSGRVMTGRVINGGTGMPDIVMDYKKLINTQVINDKHTMGLKRENNTKFMPNAIIDDLF</sequence>
<evidence type="ECO:0000256" key="5">
    <source>
        <dbReference type="ARBA" id="ARBA00023163"/>
    </source>
</evidence>
<dbReference type="Gene3D" id="4.10.860.120">
    <property type="entry name" value="RNA polymerase II, clamp domain"/>
    <property type="match status" value="1"/>
</dbReference>
<dbReference type="InterPro" id="IPR007081">
    <property type="entry name" value="RNA_pol_Rpb1_5"/>
</dbReference>
<evidence type="ECO:0000256" key="3">
    <source>
        <dbReference type="ARBA" id="ARBA00022679"/>
    </source>
</evidence>
<dbReference type="PANTHER" id="PTHR19376:SF37">
    <property type="entry name" value="DNA-DIRECTED RNA POLYMERASE II SUBUNIT RPB1"/>
    <property type="match status" value="1"/>
</dbReference>
<evidence type="ECO:0000259" key="8">
    <source>
        <dbReference type="SMART" id="SM00663"/>
    </source>
</evidence>
<dbReference type="GO" id="GO:0003899">
    <property type="term" value="F:DNA-directed RNA polymerase activity"/>
    <property type="evidence" value="ECO:0007669"/>
    <property type="project" value="UniProtKB-EC"/>
</dbReference>
<keyword evidence="4 6" id="KW-0548">Nucleotidyltransferase</keyword>
<accession>A0A5J6VH24</accession>
<dbReference type="InterPro" id="IPR007066">
    <property type="entry name" value="RNA_pol_Rpb1_3"/>
</dbReference>
<evidence type="ECO:0000256" key="4">
    <source>
        <dbReference type="ARBA" id="ARBA00022695"/>
    </source>
</evidence>
<dbReference type="InterPro" id="IPR042102">
    <property type="entry name" value="RNA_pol_Rpb1_3_sf"/>
</dbReference>
<dbReference type="Gene3D" id="1.10.132.30">
    <property type="match status" value="1"/>
</dbReference>
<evidence type="ECO:0000256" key="7">
    <source>
        <dbReference type="SAM" id="MobiDB-lite"/>
    </source>
</evidence>
<feature type="domain" description="RNA polymerase N-terminal" evidence="8">
    <location>
        <begin position="222"/>
        <end position="533"/>
    </location>
</feature>
<dbReference type="Pfam" id="PF04983">
    <property type="entry name" value="RNA_pol_Rpb1_3"/>
    <property type="match status" value="1"/>
</dbReference>
<dbReference type="Gene3D" id="3.30.1490.180">
    <property type="entry name" value="RNA polymerase ii"/>
    <property type="match status" value="1"/>
</dbReference>
<dbReference type="EC" id="2.7.7.6" evidence="6"/>
<dbReference type="Pfam" id="PF04997">
    <property type="entry name" value="RNA_pol_Rpb1_1"/>
    <property type="match status" value="1"/>
</dbReference>
<dbReference type="PANTHER" id="PTHR19376">
    <property type="entry name" value="DNA-DIRECTED RNA POLYMERASE"/>
    <property type="match status" value="1"/>
</dbReference>
<dbReference type="GO" id="GO:0006351">
    <property type="term" value="P:DNA-templated transcription"/>
    <property type="evidence" value="ECO:0007669"/>
    <property type="project" value="InterPro"/>
</dbReference>
<dbReference type="Gene3D" id="6.10.250.2940">
    <property type="match status" value="1"/>
</dbReference>
<dbReference type="Pfam" id="PF00623">
    <property type="entry name" value="RNA_pol_Rpb1_2"/>
    <property type="match status" value="1"/>
</dbReference>
<dbReference type="Gene3D" id="1.10.274.100">
    <property type="entry name" value="RNA polymerase Rpb1, domain 3"/>
    <property type="match status" value="1"/>
</dbReference>
<comment type="similarity">
    <text evidence="1 6">Belongs to the RNA polymerase beta' chain family.</text>
</comment>
<dbReference type="Gene3D" id="3.30.1360.140">
    <property type="match status" value="1"/>
</dbReference>
<dbReference type="GO" id="GO:0000428">
    <property type="term" value="C:DNA-directed RNA polymerase complex"/>
    <property type="evidence" value="ECO:0007669"/>
    <property type="project" value="UniProtKB-KW"/>
</dbReference>
<dbReference type="InterPro" id="IPR038593">
    <property type="entry name" value="RNA_pol_Rpb1_7_sf"/>
</dbReference>
<dbReference type="InterPro" id="IPR007080">
    <property type="entry name" value="RNA_pol_Rpb1_1"/>
</dbReference>
<feature type="region of interest" description="Disordered" evidence="7">
    <location>
        <begin position="306"/>
        <end position="325"/>
    </location>
</feature>
<reference evidence="9" key="1">
    <citation type="journal article" date="2019" name="Philos. Trans. R. Soc. Lond., B, Biol. Sci.">
        <title>Targeted metagenomic recovery of four divergent viruses reveals shared and distinctive characteristics of giant viruses of marine eukaryotes.</title>
        <authorList>
            <person name="Needham D.M."/>
            <person name="Poirier C."/>
            <person name="Hehenberger E."/>
            <person name="Jimenez V."/>
            <person name="Swalwell J.E."/>
            <person name="Santoro A.E."/>
            <person name="Worden A.Z."/>
        </authorList>
    </citation>
    <scope>NUCLEOTIDE SEQUENCE</scope>
    <source>
        <strain evidence="9">OPacV-662</strain>
    </source>
</reference>
<dbReference type="Pfam" id="PF05000">
    <property type="entry name" value="RNA_pol_Rpb1_4"/>
    <property type="match status" value="1"/>
</dbReference>
<keyword evidence="5 6" id="KW-0804">Transcription</keyword>
<organism evidence="9">
    <name type="scientific">Megaviridae environmental sample</name>
    <dbReference type="NCBI Taxonomy" id="1737588"/>
    <lineage>
        <taxon>Viruses</taxon>
        <taxon>Varidnaviria</taxon>
        <taxon>Bamfordvirae</taxon>
        <taxon>Nucleocytoviricota</taxon>
        <taxon>Megaviricetes</taxon>
        <taxon>Imitervirales</taxon>
        <taxon>Mimiviridae</taxon>
        <taxon>environmental samples</taxon>
    </lineage>
</organism>
<comment type="catalytic activity">
    <reaction evidence="6">
        <text>RNA(n) + a ribonucleoside 5'-triphosphate = RNA(n+1) + diphosphate</text>
        <dbReference type="Rhea" id="RHEA:21248"/>
        <dbReference type="Rhea" id="RHEA-COMP:14527"/>
        <dbReference type="Rhea" id="RHEA-COMP:17342"/>
        <dbReference type="ChEBI" id="CHEBI:33019"/>
        <dbReference type="ChEBI" id="CHEBI:61557"/>
        <dbReference type="ChEBI" id="CHEBI:140395"/>
        <dbReference type="EC" id="2.7.7.6"/>
    </reaction>
</comment>
<dbReference type="InterPro" id="IPR044893">
    <property type="entry name" value="RNA_pol_Rpb1_clamp_domain"/>
</dbReference>